<gene>
    <name evidence="1" type="ORF">S12H4_47516</name>
</gene>
<dbReference type="AlphaFoldDB" id="X1V5V4"/>
<protein>
    <submittedName>
        <fullName evidence="1">Uncharacterized protein</fullName>
    </submittedName>
</protein>
<feature type="non-terminal residue" evidence="1">
    <location>
        <position position="1"/>
    </location>
</feature>
<dbReference type="EMBL" id="BARW01029593">
    <property type="protein sequence ID" value="GAJ11167.1"/>
    <property type="molecule type" value="Genomic_DNA"/>
</dbReference>
<reference evidence="1" key="1">
    <citation type="journal article" date="2014" name="Front. Microbiol.">
        <title>High frequency of phylogenetically diverse reductive dehalogenase-homologous genes in deep subseafloor sedimentary metagenomes.</title>
        <authorList>
            <person name="Kawai M."/>
            <person name="Futagami T."/>
            <person name="Toyoda A."/>
            <person name="Takaki Y."/>
            <person name="Nishi S."/>
            <person name="Hori S."/>
            <person name="Arai W."/>
            <person name="Tsubouchi T."/>
            <person name="Morono Y."/>
            <person name="Uchiyama I."/>
            <person name="Ito T."/>
            <person name="Fujiyama A."/>
            <person name="Inagaki F."/>
            <person name="Takami H."/>
        </authorList>
    </citation>
    <scope>NUCLEOTIDE SEQUENCE</scope>
    <source>
        <strain evidence="1">Expedition CK06-06</strain>
    </source>
</reference>
<organism evidence="1">
    <name type="scientific">marine sediment metagenome</name>
    <dbReference type="NCBI Taxonomy" id="412755"/>
    <lineage>
        <taxon>unclassified sequences</taxon>
        <taxon>metagenomes</taxon>
        <taxon>ecological metagenomes</taxon>
    </lineage>
</organism>
<accession>X1V5V4</accession>
<comment type="caution">
    <text evidence="1">The sequence shown here is derived from an EMBL/GenBank/DDBJ whole genome shotgun (WGS) entry which is preliminary data.</text>
</comment>
<name>X1V5V4_9ZZZZ</name>
<evidence type="ECO:0000313" key="1">
    <source>
        <dbReference type="EMBL" id="GAJ11167.1"/>
    </source>
</evidence>
<sequence length="34" mass="3840">LLEGFQNMNMSQIAKEAHKLGLVGVIERKPEMVK</sequence>
<proteinExistence type="predicted"/>